<name>A0ABT6F7Q6_9BACT</name>
<proteinExistence type="predicted"/>
<keyword evidence="2" id="KW-1185">Reference proteome</keyword>
<sequence>MSESEADQTEPNLASALDENGLLALDVPAFVRRGQDVEFLISSLHERCRRHRLARLDMVHVRLRQWAKVATGPGDWADAFLGPIDGLWPLAEAESPAWSRRPGSPRQRRAIARDLVASVERFNERWAAFVARLDIDLVNTAIEHYNAYYVIEKECVLGSARLAAMFFTPLVKVSAASLLADHPPLPVPEPNA</sequence>
<evidence type="ECO:0000313" key="1">
    <source>
        <dbReference type="EMBL" id="MDG3003601.1"/>
    </source>
</evidence>
<dbReference type="RefSeq" id="WP_277859951.1">
    <property type="nucleotide sequence ID" value="NZ_JARRAG010000001.1"/>
</dbReference>
<evidence type="ECO:0000313" key="2">
    <source>
        <dbReference type="Proteomes" id="UP001216907"/>
    </source>
</evidence>
<accession>A0ABT6F7Q6</accession>
<protein>
    <submittedName>
        <fullName evidence="1">Uncharacterized protein</fullName>
    </submittedName>
</protein>
<organism evidence="1 2">
    <name type="scientific">Paludisphaera mucosa</name>
    <dbReference type="NCBI Taxonomy" id="3030827"/>
    <lineage>
        <taxon>Bacteria</taxon>
        <taxon>Pseudomonadati</taxon>
        <taxon>Planctomycetota</taxon>
        <taxon>Planctomycetia</taxon>
        <taxon>Isosphaerales</taxon>
        <taxon>Isosphaeraceae</taxon>
        <taxon>Paludisphaera</taxon>
    </lineage>
</organism>
<gene>
    <name evidence="1" type="ORF">PZE19_07465</name>
</gene>
<dbReference type="EMBL" id="JARRAG010000001">
    <property type="protein sequence ID" value="MDG3003601.1"/>
    <property type="molecule type" value="Genomic_DNA"/>
</dbReference>
<comment type="caution">
    <text evidence="1">The sequence shown here is derived from an EMBL/GenBank/DDBJ whole genome shotgun (WGS) entry which is preliminary data.</text>
</comment>
<dbReference type="Proteomes" id="UP001216907">
    <property type="component" value="Unassembled WGS sequence"/>
</dbReference>
<reference evidence="1 2" key="1">
    <citation type="submission" date="2023-03" db="EMBL/GenBank/DDBJ databases">
        <title>Paludisphaera mucosa sp. nov. a novel planctomycete from northern fen.</title>
        <authorList>
            <person name="Ivanova A."/>
        </authorList>
    </citation>
    <scope>NUCLEOTIDE SEQUENCE [LARGE SCALE GENOMIC DNA]</scope>
    <source>
        <strain evidence="1 2">Pla2</strain>
    </source>
</reference>